<dbReference type="Gene3D" id="1.10.640.10">
    <property type="entry name" value="Haem peroxidase domain superfamily, animal type"/>
    <property type="match status" value="1"/>
</dbReference>
<dbReference type="InterPro" id="IPR019791">
    <property type="entry name" value="Haem_peroxidase_animal"/>
</dbReference>
<gene>
    <name evidence="8" type="ORF">B0A55_11937</name>
</gene>
<dbReference type="GO" id="GO:0004497">
    <property type="term" value="F:monooxygenase activity"/>
    <property type="evidence" value="ECO:0007669"/>
    <property type="project" value="InterPro"/>
</dbReference>
<dbReference type="InterPro" id="IPR034812">
    <property type="entry name" value="Ppo-like_N"/>
</dbReference>
<dbReference type="Gene3D" id="1.10.630.10">
    <property type="entry name" value="Cytochrome P450"/>
    <property type="match status" value="1"/>
</dbReference>
<dbReference type="SUPFAM" id="SSF48113">
    <property type="entry name" value="Heme-dependent peroxidases"/>
    <property type="match status" value="1"/>
</dbReference>
<dbReference type="CDD" id="cd09817">
    <property type="entry name" value="linoleate_diol_synthase_like"/>
    <property type="match status" value="1"/>
</dbReference>
<feature type="compositionally biased region" description="Basic and acidic residues" evidence="7">
    <location>
        <begin position="95"/>
        <end position="112"/>
    </location>
</feature>
<keyword evidence="2 6" id="KW-0479">Metal-binding</keyword>
<evidence type="ECO:0000313" key="8">
    <source>
        <dbReference type="EMBL" id="TKA63892.1"/>
    </source>
</evidence>
<dbReference type="GO" id="GO:0020037">
    <property type="term" value="F:heme binding"/>
    <property type="evidence" value="ECO:0007669"/>
    <property type="project" value="InterPro"/>
</dbReference>
<evidence type="ECO:0008006" key="10">
    <source>
        <dbReference type="Google" id="ProtNLM"/>
    </source>
</evidence>
<dbReference type="PANTHER" id="PTHR11903:SF37">
    <property type="entry name" value="PSI-PRODUCING OXYGENASE A"/>
    <property type="match status" value="1"/>
</dbReference>
<dbReference type="GO" id="GO:0051213">
    <property type="term" value="F:dioxygenase activity"/>
    <property type="evidence" value="ECO:0007669"/>
    <property type="project" value="UniProtKB-KW"/>
</dbReference>
<feature type="compositionally biased region" description="Basic and acidic residues" evidence="7">
    <location>
        <begin position="66"/>
        <end position="75"/>
    </location>
</feature>
<name>A0A4U0WL70_9PEZI</name>
<accession>A0A4U0WL70</accession>
<dbReference type="GO" id="GO:0006979">
    <property type="term" value="P:response to oxidative stress"/>
    <property type="evidence" value="ECO:0007669"/>
    <property type="project" value="InterPro"/>
</dbReference>
<dbReference type="CDD" id="cd20612">
    <property type="entry name" value="CYP_LDS-like_C"/>
    <property type="match status" value="1"/>
</dbReference>
<dbReference type="Pfam" id="PF03098">
    <property type="entry name" value="An_peroxidase"/>
    <property type="match status" value="1"/>
</dbReference>
<keyword evidence="5 6" id="KW-0408">Iron</keyword>
<evidence type="ECO:0000256" key="5">
    <source>
        <dbReference type="ARBA" id="ARBA00023004"/>
    </source>
</evidence>
<dbReference type="InterPro" id="IPR050783">
    <property type="entry name" value="Oxylipin_biosynth_metab"/>
</dbReference>
<dbReference type="SUPFAM" id="SSF48264">
    <property type="entry name" value="Cytochrome P450"/>
    <property type="match status" value="1"/>
</dbReference>
<sequence length="1279" mass="141891">VLSNGRMSSAFQHAFRNSPKDKPKPRWLQDWLDSPGTQANGGDADKGRNHGVPPAVVDIKGSASESRAHVTKEHPQPQASPTRKGQDVTLSPIRKQLEPRDARTLPDEEEARHHHVNMESLPIIGYVVKELNSGLTNGHINGHASTTPEPEPLSKFEELREQIASSVGQLKTVLKAVRDPLPTDTGDGSQLPPQKESTKKILDDIFQDLPKLGPDNIANLITVATTAQTHGVLNDRKYHMERLIQAAALLPPDKVDAKLTDGFVTQLWDDLSHPPQTLLSDDYQFRQPDGSKNNYQIPQLGASGMPYARTVLRKEKLPGCLPDPGILFDATMARKDPKGVPHPNKISSMLFYLASIIIHDIFKTDHSNFNISATSSYLDLGPLYGNTWEEQKKMRTFKDGKIRPDCFSEPRLLTFPAGVGAILIMFNRYHNHVVEQLAAINEGGRFSEDPRNITVKRYGEEINKRDDDLFQTGRLITCGLYVNMILLDYVRTILNLNRTDENWQLNPRVDIPGGPAQGTGNQVSAEFNLVYRWHSAVSERDDKWSQQLFKEIVPNMTAAEAAQPDKIRSFLMVLAQKEAQFTSQAPPGRQWPALKEESLGRIKEGPLKGTFKDDDLAKILTDSIEDCANAYGPQQVPVVMKAIEILGIQQARTWQVATLNEFRQHFGLKPYRKFEDITENREVSEALKHLYDTPDNVELYPGLVIEDAKRPMLPGSGLCPGYTVSRGVLSDAVALVRGDRFYTTNYTPASLTSWGYQECSSDVNIDNGCVFYKLFQRALPKNYDPASVYAHYPMTVPHGEDGMAEVLDRLGKAHKYTDLVERPVPISQPTVIYGYDAVAKVLKNAETFTVARSKAADDLLGSVPISSADQPKHERIQKLMQDALYPEDWQRSARAFFEKKTTQLLQQKSYTLAGTRYVDIIRDVGNLVPLHFAAEIFSLPLKTDAFPRGILTERELYTVFAAIATAVSGTDLQQTFPLRQQASDTAHLLRDFVRGLLRVVKLGGDLAEWIGQKLDPIAPELKAYGVPMLRRLAEAAAAAHESEALVAEILSTASVLAATPSQLFAQALDYFLSHPSGQKLWPEIQLLARSSSSSSDSTNDTDQKLMRYMLEASRLSGGTGAVLRSVQLEKGNSFDLTDNPPANLGARTHTLKPGDTLLLNLRAASRDPAAFPDPEAFSLERPLERYGPLFPHTLLVPMTRVMLTAMLRAVARLDGVKAAPVAVGGKTVPSCVKKVLGNGQAFTEREESVPEGWGEPRYLTEGWDMFFPFASSMKVSFTT</sequence>
<dbReference type="GO" id="GO:0005506">
    <property type="term" value="F:iron ion binding"/>
    <property type="evidence" value="ECO:0007669"/>
    <property type="project" value="InterPro"/>
</dbReference>
<dbReference type="EMBL" id="NAJQ01000896">
    <property type="protein sequence ID" value="TKA63892.1"/>
    <property type="molecule type" value="Genomic_DNA"/>
</dbReference>
<keyword evidence="9" id="KW-1185">Reference proteome</keyword>
<evidence type="ECO:0000256" key="7">
    <source>
        <dbReference type="SAM" id="MobiDB-lite"/>
    </source>
</evidence>
<protein>
    <recommendedName>
        <fullName evidence="10">Psi-producing oxygenase A</fullName>
    </recommendedName>
</protein>
<feature type="compositionally biased region" description="Polar residues" evidence="7">
    <location>
        <begin position="1"/>
        <end position="11"/>
    </location>
</feature>
<evidence type="ECO:0000256" key="1">
    <source>
        <dbReference type="ARBA" id="ARBA00022617"/>
    </source>
</evidence>
<dbReference type="Proteomes" id="UP000309340">
    <property type="component" value="Unassembled WGS sequence"/>
</dbReference>
<evidence type="ECO:0000256" key="4">
    <source>
        <dbReference type="ARBA" id="ARBA00023002"/>
    </source>
</evidence>
<keyword evidence="3" id="KW-0223">Dioxygenase</keyword>
<dbReference type="GO" id="GO:0016705">
    <property type="term" value="F:oxidoreductase activity, acting on paired donors, with incorporation or reduction of molecular oxygen"/>
    <property type="evidence" value="ECO:0007669"/>
    <property type="project" value="InterPro"/>
</dbReference>
<dbReference type="PRINTS" id="PR00457">
    <property type="entry name" value="ANPEROXIDASE"/>
</dbReference>
<evidence type="ECO:0000256" key="2">
    <source>
        <dbReference type="ARBA" id="ARBA00022723"/>
    </source>
</evidence>
<feature type="binding site" description="axial binding residue" evidence="6">
    <location>
        <position position="534"/>
    </location>
    <ligand>
        <name>heme b</name>
        <dbReference type="ChEBI" id="CHEBI:60344"/>
    </ligand>
    <ligandPart>
        <name>Fe</name>
        <dbReference type="ChEBI" id="CHEBI:18248"/>
    </ligandPart>
</feature>
<evidence type="ECO:0000256" key="6">
    <source>
        <dbReference type="PIRSR" id="PIRSR619791-2"/>
    </source>
</evidence>
<dbReference type="AlphaFoldDB" id="A0A4U0WL70"/>
<feature type="non-terminal residue" evidence="8">
    <location>
        <position position="1"/>
    </location>
</feature>
<dbReference type="GO" id="GO:0004601">
    <property type="term" value="F:peroxidase activity"/>
    <property type="evidence" value="ECO:0007669"/>
    <property type="project" value="InterPro"/>
</dbReference>
<dbReference type="InterPro" id="IPR036396">
    <property type="entry name" value="Cyt_P450_sf"/>
</dbReference>
<keyword evidence="4" id="KW-0560">Oxidoreductase</keyword>
<organism evidence="8 9">
    <name type="scientific">Friedmanniomyces simplex</name>
    <dbReference type="NCBI Taxonomy" id="329884"/>
    <lineage>
        <taxon>Eukaryota</taxon>
        <taxon>Fungi</taxon>
        <taxon>Dikarya</taxon>
        <taxon>Ascomycota</taxon>
        <taxon>Pezizomycotina</taxon>
        <taxon>Dothideomycetes</taxon>
        <taxon>Dothideomycetidae</taxon>
        <taxon>Mycosphaerellales</taxon>
        <taxon>Teratosphaeriaceae</taxon>
        <taxon>Friedmanniomyces</taxon>
    </lineage>
</organism>
<evidence type="ECO:0000256" key="3">
    <source>
        <dbReference type="ARBA" id="ARBA00022964"/>
    </source>
</evidence>
<dbReference type="InterPro" id="IPR037120">
    <property type="entry name" value="Haem_peroxidase_sf_animal"/>
</dbReference>
<keyword evidence="1 6" id="KW-0349">Heme</keyword>
<dbReference type="GO" id="GO:0006631">
    <property type="term" value="P:fatty acid metabolic process"/>
    <property type="evidence" value="ECO:0007669"/>
    <property type="project" value="UniProtKB-ARBA"/>
</dbReference>
<dbReference type="STRING" id="329884.A0A4U0WL70"/>
<dbReference type="OrthoDB" id="823504at2759"/>
<reference evidence="8 9" key="1">
    <citation type="submission" date="2017-03" db="EMBL/GenBank/DDBJ databases">
        <title>Genomes of endolithic fungi from Antarctica.</title>
        <authorList>
            <person name="Coleine C."/>
            <person name="Masonjones S."/>
            <person name="Stajich J.E."/>
        </authorList>
    </citation>
    <scope>NUCLEOTIDE SEQUENCE [LARGE SCALE GENOMIC DNA]</scope>
    <source>
        <strain evidence="8 9">CCFEE 5184</strain>
    </source>
</reference>
<dbReference type="InterPro" id="IPR010255">
    <property type="entry name" value="Haem_peroxidase_sf"/>
</dbReference>
<dbReference type="PROSITE" id="PS50292">
    <property type="entry name" value="PEROXIDASE_3"/>
    <property type="match status" value="1"/>
</dbReference>
<evidence type="ECO:0000313" key="9">
    <source>
        <dbReference type="Proteomes" id="UP000309340"/>
    </source>
</evidence>
<feature type="region of interest" description="Disordered" evidence="7">
    <location>
        <begin position="1"/>
        <end position="112"/>
    </location>
</feature>
<comment type="caution">
    <text evidence="8">The sequence shown here is derived from an EMBL/GenBank/DDBJ whole genome shotgun (WGS) entry which is preliminary data.</text>
</comment>
<dbReference type="PANTHER" id="PTHR11903">
    <property type="entry name" value="PROSTAGLANDIN G/H SYNTHASE"/>
    <property type="match status" value="1"/>
</dbReference>
<proteinExistence type="predicted"/>